<dbReference type="Pfam" id="PF01207">
    <property type="entry name" value="Dus"/>
    <property type="match status" value="1"/>
</dbReference>
<evidence type="ECO:0000256" key="6">
    <source>
        <dbReference type="ARBA" id="ARBA00022694"/>
    </source>
</evidence>
<dbReference type="GO" id="GO:0000049">
    <property type="term" value="F:tRNA binding"/>
    <property type="evidence" value="ECO:0007669"/>
    <property type="project" value="UniProtKB-KW"/>
</dbReference>
<accession>A0A1F8EZX7</accession>
<dbReference type="InterPro" id="IPR018517">
    <property type="entry name" value="tRNA_hU_synthase_CS"/>
</dbReference>
<dbReference type="InterPro" id="IPR035587">
    <property type="entry name" value="DUS-like_FMN-bd"/>
</dbReference>
<evidence type="ECO:0000256" key="10">
    <source>
        <dbReference type="ARBA" id="ARBA00048205"/>
    </source>
</evidence>
<evidence type="ECO:0000256" key="1">
    <source>
        <dbReference type="ARBA" id="ARBA00001917"/>
    </source>
</evidence>
<evidence type="ECO:0000256" key="12">
    <source>
        <dbReference type="PIRNR" id="PIRNR006621"/>
    </source>
</evidence>
<keyword evidence="8" id="KW-0694">RNA-binding</keyword>
<dbReference type="PIRSF" id="PIRSF006621">
    <property type="entry name" value="Dus"/>
    <property type="match status" value="1"/>
</dbReference>
<dbReference type="InterPro" id="IPR001269">
    <property type="entry name" value="DUS_fam"/>
</dbReference>
<feature type="active site" description="Proton donor" evidence="13">
    <location>
        <position position="108"/>
    </location>
</feature>
<comment type="catalytic activity">
    <reaction evidence="10">
        <text>a 5,6-dihydrouridine in tRNA + NADP(+) = a uridine in tRNA + NADPH + H(+)</text>
        <dbReference type="Rhea" id="RHEA:23624"/>
        <dbReference type="Rhea" id="RHEA-COMP:13339"/>
        <dbReference type="Rhea" id="RHEA-COMP:13887"/>
        <dbReference type="ChEBI" id="CHEBI:15378"/>
        <dbReference type="ChEBI" id="CHEBI:57783"/>
        <dbReference type="ChEBI" id="CHEBI:58349"/>
        <dbReference type="ChEBI" id="CHEBI:65315"/>
        <dbReference type="ChEBI" id="CHEBI:74443"/>
    </reaction>
</comment>
<keyword evidence="3" id="KW-0820">tRNA-binding</keyword>
<evidence type="ECO:0000256" key="3">
    <source>
        <dbReference type="ARBA" id="ARBA00022555"/>
    </source>
</evidence>
<evidence type="ECO:0000259" key="15">
    <source>
        <dbReference type="Pfam" id="PF01207"/>
    </source>
</evidence>
<organism evidence="16 17">
    <name type="scientific">Candidatus Yanofskybacteria bacterium RIFCSPHIGHO2_01_FULL_44_17</name>
    <dbReference type="NCBI Taxonomy" id="1802668"/>
    <lineage>
        <taxon>Bacteria</taxon>
        <taxon>Candidatus Yanofskyibacteriota</taxon>
    </lineage>
</organism>
<dbReference type="Proteomes" id="UP000177507">
    <property type="component" value="Unassembled WGS sequence"/>
</dbReference>
<dbReference type="PANTHER" id="PTHR45846">
    <property type="entry name" value="TRNA-DIHYDROURIDINE(47) SYNTHASE [NAD(P)(+)]-LIKE"/>
    <property type="match status" value="1"/>
</dbReference>
<evidence type="ECO:0000256" key="5">
    <source>
        <dbReference type="ARBA" id="ARBA00022643"/>
    </source>
</evidence>
<dbReference type="Gene3D" id="1.10.1200.80">
    <property type="entry name" value="Putative flavin oxidoreducatase, domain 2"/>
    <property type="match status" value="1"/>
</dbReference>
<evidence type="ECO:0000256" key="8">
    <source>
        <dbReference type="ARBA" id="ARBA00022884"/>
    </source>
</evidence>
<dbReference type="PANTHER" id="PTHR45846:SF1">
    <property type="entry name" value="TRNA-DIHYDROURIDINE(47) SYNTHASE [NAD(P)(+)]-LIKE"/>
    <property type="match status" value="1"/>
</dbReference>
<evidence type="ECO:0000313" key="17">
    <source>
        <dbReference type="Proteomes" id="UP000177507"/>
    </source>
</evidence>
<keyword evidence="6 12" id="KW-0819">tRNA processing</keyword>
<comment type="function">
    <text evidence="2 12">Catalyzes the synthesis of 5,6-dihydrouridine (D), a modified base found in the D-loop of most tRNAs, via the reduction of the C5-C6 double bond in target uridines.</text>
</comment>
<evidence type="ECO:0000256" key="7">
    <source>
        <dbReference type="ARBA" id="ARBA00022857"/>
    </source>
</evidence>
<dbReference type="GO" id="GO:0017150">
    <property type="term" value="F:tRNA dihydrouridine synthase activity"/>
    <property type="evidence" value="ECO:0007669"/>
    <property type="project" value="InterPro"/>
</dbReference>
<dbReference type="Gene3D" id="3.20.20.70">
    <property type="entry name" value="Aldolase class I"/>
    <property type="match status" value="1"/>
</dbReference>
<name>A0A1F8EZX7_9BACT</name>
<sequence>MNNIWQKLKKGLGSNPIMVLAPMANVTDSPFRRIIMRCGRPDLFFNEFISCDGLCSSGRDKLFKDLRFTVEERPIIAQFFGAKPGNFYKCAQLAQELEFDGIDINMGCPDKSVEKQGAGAALIKDPKLAQEVIRETKRGAGPLPVSVKTRLGYNKIEISEWIPRLLEMDLAALSIHGRTRKEMSFGPAHWELIGEVAQMAHPSGTLVIGNGDVSDLADAHSKARSYGLDGIMVGRGIFKNPWFFSAGGGSAFGGNSSIKTPLEKIEIMAEHISLFTEFWGEGKPFDVMKKFFKVYVTGWEGANELRVRLMSAKNQGDIKDILKSYNSMV</sequence>
<dbReference type="EC" id="1.3.1.-" evidence="12"/>
<keyword evidence="5 12" id="KW-0288">FMN</keyword>
<gene>
    <name evidence="16" type="ORF">A2831_03550</name>
</gene>
<comment type="caution">
    <text evidence="16">The sequence shown here is derived from an EMBL/GenBank/DDBJ whole genome shotgun (WGS) entry which is preliminary data.</text>
</comment>
<keyword evidence="14" id="KW-0547">Nucleotide-binding</keyword>
<comment type="similarity">
    <text evidence="12">Belongs to the dus family.</text>
</comment>
<evidence type="ECO:0000256" key="11">
    <source>
        <dbReference type="ARBA" id="ARBA00048802"/>
    </source>
</evidence>
<keyword evidence="4 12" id="KW-0285">Flavoprotein</keyword>
<evidence type="ECO:0000256" key="4">
    <source>
        <dbReference type="ARBA" id="ARBA00022630"/>
    </source>
</evidence>
<feature type="binding site" evidence="14">
    <location>
        <begin position="22"/>
        <end position="24"/>
    </location>
    <ligand>
        <name>FMN</name>
        <dbReference type="ChEBI" id="CHEBI:58210"/>
    </ligand>
</feature>
<dbReference type="GO" id="GO:0050660">
    <property type="term" value="F:flavin adenine dinucleotide binding"/>
    <property type="evidence" value="ECO:0007669"/>
    <property type="project" value="InterPro"/>
</dbReference>
<dbReference type="AlphaFoldDB" id="A0A1F8EZX7"/>
<feature type="domain" description="DUS-like FMN-binding" evidence="15">
    <location>
        <begin position="20"/>
        <end position="319"/>
    </location>
</feature>
<feature type="binding site" evidence="14">
    <location>
        <begin position="234"/>
        <end position="235"/>
    </location>
    <ligand>
        <name>FMN</name>
        <dbReference type="ChEBI" id="CHEBI:58210"/>
    </ligand>
</feature>
<reference evidence="16 17" key="1">
    <citation type="journal article" date="2016" name="Nat. Commun.">
        <title>Thousands of microbial genomes shed light on interconnected biogeochemical processes in an aquifer system.</title>
        <authorList>
            <person name="Anantharaman K."/>
            <person name="Brown C.T."/>
            <person name="Hug L.A."/>
            <person name="Sharon I."/>
            <person name="Castelle C.J."/>
            <person name="Probst A.J."/>
            <person name="Thomas B.C."/>
            <person name="Singh A."/>
            <person name="Wilkins M.J."/>
            <person name="Karaoz U."/>
            <person name="Brodie E.L."/>
            <person name="Williams K.H."/>
            <person name="Hubbard S.S."/>
            <person name="Banfield J.F."/>
        </authorList>
    </citation>
    <scope>NUCLEOTIDE SEQUENCE [LARGE SCALE GENOMIC DNA]</scope>
</reference>
<dbReference type="STRING" id="1802668.A2831_03550"/>
<evidence type="ECO:0000256" key="13">
    <source>
        <dbReference type="PIRSR" id="PIRSR006621-1"/>
    </source>
</evidence>
<dbReference type="PROSITE" id="PS01136">
    <property type="entry name" value="UPF0034"/>
    <property type="match status" value="1"/>
</dbReference>
<proteinExistence type="inferred from homology"/>
<evidence type="ECO:0000256" key="9">
    <source>
        <dbReference type="ARBA" id="ARBA00023002"/>
    </source>
</evidence>
<dbReference type="CDD" id="cd02801">
    <property type="entry name" value="DUS_like_FMN"/>
    <property type="match status" value="1"/>
</dbReference>
<comment type="cofactor">
    <cofactor evidence="1 12 14">
        <name>FMN</name>
        <dbReference type="ChEBI" id="CHEBI:58210"/>
    </cofactor>
</comment>
<comment type="catalytic activity">
    <reaction evidence="11">
        <text>a 5,6-dihydrouridine in tRNA + NAD(+) = a uridine in tRNA + NADH + H(+)</text>
        <dbReference type="Rhea" id="RHEA:54452"/>
        <dbReference type="Rhea" id="RHEA-COMP:13339"/>
        <dbReference type="Rhea" id="RHEA-COMP:13887"/>
        <dbReference type="ChEBI" id="CHEBI:15378"/>
        <dbReference type="ChEBI" id="CHEBI:57540"/>
        <dbReference type="ChEBI" id="CHEBI:57945"/>
        <dbReference type="ChEBI" id="CHEBI:65315"/>
        <dbReference type="ChEBI" id="CHEBI:74443"/>
    </reaction>
</comment>
<dbReference type="SUPFAM" id="SSF51395">
    <property type="entry name" value="FMN-linked oxidoreductases"/>
    <property type="match status" value="1"/>
</dbReference>
<evidence type="ECO:0000256" key="14">
    <source>
        <dbReference type="PIRSR" id="PIRSR006621-2"/>
    </source>
</evidence>
<evidence type="ECO:0000313" key="16">
    <source>
        <dbReference type="EMBL" id="OGN05589.1"/>
    </source>
</evidence>
<dbReference type="InterPro" id="IPR013785">
    <property type="entry name" value="Aldolase_TIM"/>
</dbReference>
<feature type="binding site" evidence="14">
    <location>
        <position position="176"/>
    </location>
    <ligand>
        <name>FMN</name>
        <dbReference type="ChEBI" id="CHEBI:58210"/>
    </ligand>
</feature>
<keyword evidence="9 12" id="KW-0560">Oxidoreductase</keyword>
<dbReference type="InterPro" id="IPR024036">
    <property type="entry name" value="tRNA-dHydroUridine_Synthase_C"/>
</dbReference>
<dbReference type="EMBL" id="MGJI01000007">
    <property type="protein sequence ID" value="OGN05589.1"/>
    <property type="molecule type" value="Genomic_DNA"/>
</dbReference>
<keyword evidence="7" id="KW-0521">NADP</keyword>
<protein>
    <recommendedName>
        <fullName evidence="12">tRNA-dihydrouridine synthase</fullName>
        <ecNumber evidence="12">1.3.1.-</ecNumber>
    </recommendedName>
</protein>
<evidence type="ECO:0000256" key="2">
    <source>
        <dbReference type="ARBA" id="ARBA00002790"/>
    </source>
</evidence>
<feature type="binding site" evidence="14">
    <location>
        <position position="78"/>
    </location>
    <ligand>
        <name>FMN</name>
        <dbReference type="ChEBI" id="CHEBI:58210"/>
    </ligand>
</feature>
<feature type="binding site" evidence="14">
    <location>
        <position position="148"/>
    </location>
    <ligand>
        <name>FMN</name>
        <dbReference type="ChEBI" id="CHEBI:58210"/>
    </ligand>
</feature>